<feature type="domain" description="PPPDE" evidence="6">
    <location>
        <begin position="55"/>
        <end position="192"/>
    </location>
</feature>
<dbReference type="GO" id="GO:0006508">
    <property type="term" value="P:proteolysis"/>
    <property type="evidence" value="ECO:0007669"/>
    <property type="project" value="UniProtKB-KW"/>
</dbReference>
<feature type="signal peptide" evidence="5">
    <location>
        <begin position="1"/>
        <end position="26"/>
    </location>
</feature>
<keyword evidence="2" id="KW-0645">Protease</keyword>
<dbReference type="InterPro" id="IPR008580">
    <property type="entry name" value="PPPDE_dom"/>
</dbReference>
<evidence type="ECO:0000256" key="3">
    <source>
        <dbReference type="ARBA" id="ARBA00022801"/>
    </source>
</evidence>
<evidence type="ECO:0000256" key="4">
    <source>
        <dbReference type="SAM" id="MobiDB-lite"/>
    </source>
</evidence>
<evidence type="ECO:0000256" key="1">
    <source>
        <dbReference type="ARBA" id="ARBA00008140"/>
    </source>
</evidence>
<dbReference type="Pfam" id="PF05903">
    <property type="entry name" value="Peptidase_C97"/>
    <property type="match status" value="1"/>
</dbReference>
<evidence type="ECO:0000256" key="5">
    <source>
        <dbReference type="SAM" id="SignalP"/>
    </source>
</evidence>
<dbReference type="InterPro" id="IPR042266">
    <property type="entry name" value="PPPDE_sf"/>
</dbReference>
<dbReference type="PaxDb" id="2903-EOD14790"/>
<protein>
    <recommendedName>
        <fullName evidence="6">PPPDE domain-containing protein</fullName>
    </recommendedName>
</protein>
<feature type="compositionally biased region" description="Pro residues" evidence="4">
    <location>
        <begin position="41"/>
        <end position="52"/>
    </location>
</feature>
<dbReference type="PROSITE" id="PS51858">
    <property type="entry name" value="PPPDE"/>
    <property type="match status" value="1"/>
</dbReference>
<keyword evidence="3" id="KW-0378">Hydrolase</keyword>
<evidence type="ECO:0000259" key="6">
    <source>
        <dbReference type="PROSITE" id="PS51858"/>
    </source>
</evidence>
<dbReference type="RefSeq" id="XP_005767219.1">
    <property type="nucleotide sequence ID" value="XM_005767162.1"/>
</dbReference>
<feature type="chain" id="PRO_5044239393" description="PPPDE domain-containing protein" evidence="5">
    <location>
        <begin position="27"/>
        <end position="270"/>
    </location>
</feature>
<dbReference type="GeneID" id="17261074"/>
<organism evidence="7 8">
    <name type="scientific">Emiliania huxleyi (strain CCMP1516)</name>
    <dbReference type="NCBI Taxonomy" id="280463"/>
    <lineage>
        <taxon>Eukaryota</taxon>
        <taxon>Haptista</taxon>
        <taxon>Haptophyta</taxon>
        <taxon>Prymnesiophyceae</taxon>
        <taxon>Isochrysidales</taxon>
        <taxon>Noelaerhabdaceae</taxon>
        <taxon>Emiliania</taxon>
    </lineage>
</organism>
<proteinExistence type="inferred from homology"/>
<evidence type="ECO:0000313" key="8">
    <source>
        <dbReference type="Proteomes" id="UP000013827"/>
    </source>
</evidence>
<evidence type="ECO:0000313" key="7">
    <source>
        <dbReference type="EnsemblProtists" id="EOD14790"/>
    </source>
</evidence>
<dbReference type="SMART" id="SM01179">
    <property type="entry name" value="DUF862"/>
    <property type="match status" value="1"/>
</dbReference>
<comment type="similarity">
    <text evidence="1">Belongs to the DeSI family.</text>
</comment>
<accession>A0A0D3IU55</accession>
<reference evidence="7" key="2">
    <citation type="submission" date="2024-10" db="UniProtKB">
        <authorList>
            <consortium name="EnsemblProtists"/>
        </authorList>
    </citation>
    <scope>IDENTIFICATION</scope>
</reference>
<evidence type="ECO:0000256" key="2">
    <source>
        <dbReference type="ARBA" id="ARBA00022670"/>
    </source>
</evidence>
<dbReference type="HOGENOM" id="CLU_1032213_0_0_1"/>
<dbReference type="Proteomes" id="UP000013827">
    <property type="component" value="Unassembled WGS sequence"/>
</dbReference>
<dbReference type="AlphaFoldDB" id="A0A0D3IU55"/>
<feature type="region of interest" description="Disordered" evidence="4">
    <location>
        <begin position="33"/>
        <end position="52"/>
    </location>
</feature>
<dbReference type="Gene3D" id="3.90.1720.30">
    <property type="entry name" value="PPPDE domains"/>
    <property type="match status" value="1"/>
</dbReference>
<dbReference type="KEGG" id="ehx:EMIHUDRAFT_197358"/>
<dbReference type="STRING" id="2903.R1DJX9"/>
<dbReference type="GO" id="GO:0070646">
    <property type="term" value="P:protein modification by small protein removal"/>
    <property type="evidence" value="ECO:0007669"/>
    <property type="project" value="TreeGrafter"/>
</dbReference>
<name>A0A0D3IU55_EMIH1</name>
<reference evidence="8" key="1">
    <citation type="journal article" date="2013" name="Nature">
        <title>Pan genome of the phytoplankton Emiliania underpins its global distribution.</title>
        <authorList>
            <person name="Read B.A."/>
            <person name="Kegel J."/>
            <person name="Klute M.J."/>
            <person name="Kuo A."/>
            <person name="Lefebvre S.C."/>
            <person name="Maumus F."/>
            <person name="Mayer C."/>
            <person name="Miller J."/>
            <person name="Monier A."/>
            <person name="Salamov A."/>
            <person name="Young J."/>
            <person name="Aguilar M."/>
            <person name="Claverie J.M."/>
            <person name="Frickenhaus S."/>
            <person name="Gonzalez K."/>
            <person name="Herman E.K."/>
            <person name="Lin Y.C."/>
            <person name="Napier J."/>
            <person name="Ogata H."/>
            <person name="Sarno A.F."/>
            <person name="Shmutz J."/>
            <person name="Schroeder D."/>
            <person name="de Vargas C."/>
            <person name="Verret F."/>
            <person name="von Dassow P."/>
            <person name="Valentin K."/>
            <person name="Van de Peer Y."/>
            <person name="Wheeler G."/>
            <person name="Dacks J.B."/>
            <person name="Delwiche C.F."/>
            <person name="Dyhrman S.T."/>
            <person name="Glockner G."/>
            <person name="John U."/>
            <person name="Richards T."/>
            <person name="Worden A.Z."/>
            <person name="Zhang X."/>
            <person name="Grigoriev I.V."/>
            <person name="Allen A.E."/>
            <person name="Bidle K."/>
            <person name="Borodovsky M."/>
            <person name="Bowler C."/>
            <person name="Brownlee C."/>
            <person name="Cock J.M."/>
            <person name="Elias M."/>
            <person name="Gladyshev V.N."/>
            <person name="Groth M."/>
            <person name="Guda C."/>
            <person name="Hadaegh A."/>
            <person name="Iglesias-Rodriguez M.D."/>
            <person name="Jenkins J."/>
            <person name="Jones B.M."/>
            <person name="Lawson T."/>
            <person name="Leese F."/>
            <person name="Lindquist E."/>
            <person name="Lobanov A."/>
            <person name="Lomsadze A."/>
            <person name="Malik S.B."/>
            <person name="Marsh M.E."/>
            <person name="Mackinder L."/>
            <person name="Mock T."/>
            <person name="Mueller-Roeber B."/>
            <person name="Pagarete A."/>
            <person name="Parker M."/>
            <person name="Probert I."/>
            <person name="Quesneville H."/>
            <person name="Raines C."/>
            <person name="Rensing S.A."/>
            <person name="Riano-Pachon D.M."/>
            <person name="Richier S."/>
            <person name="Rokitta S."/>
            <person name="Shiraiwa Y."/>
            <person name="Soanes D.M."/>
            <person name="van der Giezen M."/>
            <person name="Wahlund T.M."/>
            <person name="Williams B."/>
            <person name="Wilson W."/>
            <person name="Wolfe G."/>
            <person name="Wurch L.L."/>
        </authorList>
    </citation>
    <scope>NUCLEOTIDE SEQUENCE</scope>
</reference>
<dbReference type="PANTHER" id="PTHR12378">
    <property type="entry name" value="DESUMOYLATING ISOPEPTIDASE"/>
    <property type="match status" value="1"/>
</dbReference>
<keyword evidence="5" id="KW-0732">Signal</keyword>
<dbReference type="EnsemblProtists" id="EOD14790">
    <property type="protein sequence ID" value="EOD14790"/>
    <property type="gene ID" value="EMIHUDRAFT_197358"/>
</dbReference>
<keyword evidence="8" id="KW-1185">Reference proteome</keyword>
<dbReference type="GO" id="GO:0008233">
    <property type="term" value="F:peptidase activity"/>
    <property type="evidence" value="ECO:0007669"/>
    <property type="project" value="UniProtKB-KW"/>
</dbReference>
<sequence>MRAAHSSSRAARLVWLLLPELAIGLAARPKLTSAREGGSLAPPPREASPPPCSARDVVVRVFDIGTPGLCKTLSLITQKDVLWFPKMTVSLGGRTWSYDGEVERTVPQIVENAAGGPPLLTLNLGPAELSDGEIDALLDEMGSTDYTPAEYDFFYRNCNHFCTDLADRLVQRGGGGGTPLPREFIEVRPCASLVSPQLAPYHTLTVPQDAVLAESESLLVRMPGAQQQLTRSVTRQVQRVIVAAWRTQWKRALAEYEEQEEEAQRREAAA</sequence>